<feature type="domain" description="Helicase C-terminal" evidence="3">
    <location>
        <begin position="1249"/>
        <end position="1412"/>
    </location>
</feature>
<keyword evidence="4" id="KW-0067">ATP-binding</keyword>
<name>A0ABU9C0Z6_9BURK</name>
<dbReference type="InterPro" id="IPR049730">
    <property type="entry name" value="SNF2/RAD54-like_C"/>
</dbReference>
<dbReference type="PROSITE" id="PS51192">
    <property type="entry name" value="HELICASE_ATP_BIND_1"/>
    <property type="match status" value="1"/>
</dbReference>
<dbReference type="Gene3D" id="3.40.50.300">
    <property type="entry name" value="P-loop containing nucleotide triphosphate hydrolases"/>
    <property type="match status" value="1"/>
</dbReference>
<dbReference type="Gene3D" id="3.40.50.10810">
    <property type="entry name" value="Tandem AAA-ATPase domain"/>
    <property type="match status" value="1"/>
</dbReference>
<keyword evidence="4" id="KW-0347">Helicase</keyword>
<evidence type="ECO:0000313" key="5">
    <source>
        <dbReference type="Proteomes" id="UP001379945"/>
    </source>
</evidence>
<organism evidence="4 5">
    <name type="scientific">Ideonella margarita</name>
    <dbReference type="NCBI Taxonomy" id="2984191"/>
    <lineage>
        <taxon>Bacteria</taxon>
        <taxon>Pseudomonadati</taxon>
        <taxon>Pseudomonadota</taxon>
        <taxon>Betaproteobacteria</taxon>
        <taxon>Burkholderiales</taxon>
        <taxon>Sphaerotilaceae</taxon>
        <taxon>Ideonella</taxon>
    </lineage>
</organism>
<dbReference type="Proteomes" id="UP001379945">
    <property type="component" value="Unassembled WGS sequence"/>
</dbReference>
<keyword evidence="1 4" id="KW-0378">Hydrolase</keyword>
<protein>
    <submittedName>
        <fullName evidence="4">DEAD/DEAH box helicase</fullName>
        <ecNumber evidence="4">3.6.4.-</ecNumber>
    </submittedName>
</protein>
<dbReference type="GO" id="GO:0016787">
    <property type="term" value="F:hydrolase activity"/>
    <property type="evidence" value="ECO:0007669"/>
    <property type="project" value="UniProtKB-KW"/>
</dbReference>
<keyword evidence="4" id="KW-0547">Nucleotide-binding</keyword>
<keyword evidence="5" id="KW-1185">Reference proteome</keyword>
<dbReference type="CDD" id="cd18012">
    <property type="entry name" value="DEXQc_arch_SWI2_SNF2"/>
    <property type="match status" value="1"/>
</dbReference>
<dbReference type="RefSeq" id="WP_341397434.1">
    <property type="nucleotide sequence ID" value="NZ_JBBUTI010000001.1"/>
</dbReference>
<dbReference type="InterPro" id="IPR014001">
    <property type="entry name" value="Helicase_ATP-bd"/>
</dbReference>
<reference evidence="4 5" key="1">
    <citation type="submission" date="2024-04" db="EMBL/GenBank/DDBJ databases">
        <title>Novel species of the genus Ideonella isolated from streams.</title>
        <authorList>
            <person name="Lu H."/>
        </authorList>
    </citation>
    <scope>NUCLEOTIDE SEQUENCE [LARGE SCALE GENOMIC DNA]</scope>
    <source>
        <strain evidence="4 5">LYT19W</strain>
    </source>
</reference>
<accession>A0ABU9C0Z6</accession>
<dbReference type="CDD" id="cd18793">
    <property type="entry name" value="SF2_C_SNF"/>
    <property type="match status" value="1"/>
</dbReference>
<feature type="domain" description="Helicase ATP-binding" evidence="2">
    <location>
        <begin position="968"/>
        <end position="1128"/>
    </location>
</feature>
<proteinExistence type="predicted"/>
<dbReference type="InterPro" id="IPR001650">
    <property type="entry name" value="Helicase_C-like"/>
</dbReference>
<comment type="caution">
    <text evidence="4">The sequence shown here is derived from an EMBL/GenBank/DDBJ whole genome shotgun (WGS) entry which is preliminary data.</text>
</comment>
<evidence type="ECO:0000313" key="4">
    <source>
        <dbReference type="EMBL" id="MEK8045291.1"/>
    </source>
</evidence>
<dbReference type="PROSITE" id="PS51194">
    <property type="entry name" value="HELICASE_CTER"/>
    <property type="match status" value="1"/>
</dbReference>
<dbReference type="InterPro" id="IPR038718">
    <property type="entry name" value="SNF2-like_sf"/>
</dbReference>
<dbReference type="InterPro" id="IPR027417">
    <property type="entry name" value="P-loop_NTPase"/>
</dbReference>
<evidence type="ECO:0000256" key="1">
    <source>
        <dbReference type="ARBA" id="ARBA00022801"/>
    </source>
</evidence>
<dbReference type="SUPFAM" id="SSF52540">
    <property type="entry name" value="P-loop containing nucleoside triphosphate hydrolases"/>
    <property type="match status" value="2"/>
</dbReference>
<dbReference type="EMBL" id="JBBUTI010000001">
    <property type="protein sequence ID" value="MEK8045291.1"/>
    <property type="molecule type" value="Genomic_DNA"/>
</dbReference>
<evidence type="ECO:0000259" key="2">
    <source>
        <dbReference type="PROSITE" id="PS51192"/>
    </source>
</evidence>
<dbReference type="GO" id="GO:0004386">
    <property type="term" value="F:helicase activity"/>
    <property type="evidence" value="ECO:0007669"/>
    <property type="project" value="UniProtKB-KW"/>
</dbReference>
<gene>
    <name evidence="4" type="ORF">AACH00_02890</name>
</gene>
<dbReference type="InterPro" id="IPR000330">
    <property type="entry name" value="SNF2_N"/>
</dbReference>
<dbReference type="Pfam" id="PF00176">
    <property type="entry name" value="SNF2-rel_dom"/>
    <property type="match status" value="1"/>
</dbReference>
<evidence type="ECO:0000259" key="3">
    <source>
        <dbReference type="PROSITE" id="PS51194"/>
    </source>
</evidence>
<dbReference type="SMART" id="SM00487">
    <property type="entry name" value="DEXDc"/>
    <property type="match status" value="1"/>
</dbReference>
<dbReference type="Pfam" id="PF00271">
    <property type="entry name" value="Helicase_C"/>
    <property type="match status" value="1"/>
</dbReference>
<dbReference type="PANTHER" id="PTHR10799">
    <property type="entry name" value="SNF2/RAD54 HELICASE FAMILY"/>
    <property type="match status" value="1"/>
</dbReference>
<dbReference type="SMART" id="SM00490">
    <property type="entry name" value="HELICc"/>
    <property type="match status" value="1"/>
</dbReference>
<sequence>MSGLPLAALRPDERMLLAALALGGTYRTTRWLHDLLLHPALLPAGQQRPSHDLLRDALGRLNAAGWLEEAERRPGYWRIAPHVLPAALLDLHARHPLPALRQALAQADGYREGSPMPHHEAALARLRLDALGGASPEQIQRLATCLPWQSAPIDELLDLAIGDVLDEALFERLHPALQTVQLQLGLAALCAGWRLPPGLPLLALVEHRLRADVSAASAPLRWLWAEALLLMDRVDGVAATLEPLQPLSQQADAPDDAVAWPSRIQAFLAAASARRADWDAADAGFDAALPALRKATGLRRRLLPDNIALWHALSSLARPEPGRWQQALKYCLAEGGKREPVLDSPWGFVALAVQQRLGDKPRDPQPFLPPGGWRQTVSPLDFWRWLMRAWLKEGVLPEPMGAHDADNARRLKESLQAAGLDGLVAQLDAAMLVMAGEGAPAGFFVPARQERWQVALSALQAAVAQEAQPATTAQNPTRLVWVLSLDDRGGVDEIEATEQTQGARGWGKPKPVPLQRLMRTAEALTAADAAVARCIRQDTLGRQPRLDLAAAIGALVAHPCLVMADAPEQFIDLQEAGPELEVHDDAGLLRVRMVPAMHVPAEDATPRWGASPAQQKELDALRAITVVREGAGRARLVRLNAAQRKVAQLLGTEGLTVPRHGAEQLQQVLAALGSQFRIQADEAGAAGGQGHAREVPAEHRLRAELAPVGAGLQLRLVAAPYGAEHATDGPRLVPGNGRAHLVMTLGGELLSVQRDLALERRHVDDLLALCPMLDLRGPAAPCEWLVDTPDEALALLEVLHQHHAVAALDWPQGRPVRVERAALGDLTLKVRTKQDWLGLQGELKVDESLVLSLQQLLEFAGKGGSRFMPLGEGRFVALTEELRERLAEISTLAATHGKANQTLDELRLPGVAAPWLQQVGEGAQVEHDAGFALRLERLDSARRVVPALPSTLQAELRPYQEEGFEWAMRLAHAGLGACLADDMGLGKTLQALAVMLARAAGGPTLVVAPTSLLGNWQAEGGRFAPSLRMALYADAGGPGDRAAALEHLGPGDVVLVSYPMLQIDAAAFASRTWHTLVLDEAQAIKNAAAKRSQAVFELHADFRLALSGTPIENRLGELWSIMQACNPGLLGTLPRFNERFAALIERQDDRTARRTLRRLIAPFILRRTKAQVLQDLPPRTELVLQVQSDESERAHYEALRREALIAAERSLKGDAPGQAHLNILAGLTRLRRAACDPRLVSPALGQRGAKVQAFGELAAELMANGHKALVFSQFVDFLGLLREPLDDAGITYQYLDGSTPAAERTRRVQAFQNGEGSLFLISLKAGGFGLNLTVADYVVIADPWWNPAAEDQASGRAHRIGQQRPVTVYRLVHQGTLEERILSLHQNKRALADSILDDSGVSPAPAAAELLALMRDDQEVAQRFDKTPET</sequence>
<dbReference type="EC" id="3.6.4.-" evidence="4"/>